<feature type="domain" description="Amine oxidase" evidence="5">
    <location>
        <begin position="15"/>
        <end position="448"/>
    </location>
</feature>
<comment type="similarity">
    <text evidence="2">Belongs to the flavin monoamine oxidase family.</text>
</comment>
<organism evidence="6 7">
    <name type="scientific">Algoriphagus lacus</name>
    <dbReference type="NCBI Taxonomy" id="2056311"/>
    <lineage>
        <taxon>Bacteria</taxon>
        <taxon>Pseudomonadati</taxon>
        <taxon>Bacteroidota</taxon>
        <taxon>Cytophagia</taxon>
        <taxon>Cytophagales</taxon>
        <taxon>Cyclobacteriaceae</taxon>
        <taxon>Algoriphagus</taxon>
    </lineage>
</organism>
<evidence type="ECO:0000256" key="4">
    <source>
        <dbReference type="PIRSR" id="PIRSR601613-1"/>
    </source>
</evidence>
<dbReference type="Proteomes" id="UP000283522">
    <property type="component" value="Unassembled WGS sequence"/>
</dbReference>
<feature type="binding site" evidence="4">
    <location>
        <begin position="35"/>
        <end position="36"/>
    </location>
    <ligand>
        <name>FAD</name>
        <dbReference type="ChEBI" id="CHEBI:57692"/>
    </ligand>
</feature>
<evidence type="ECO:0000256" key="3">
    <source>
        <dbReference type="ARBA" id="ARBA00023002"/>
    </source>
</evidence>
<dbReference type="SUPFAM" id="SSF51905">
    <property type="entry name" value="FAD/NAD(P)-binding domain"/>
    <property type="match status" value="1"/>
</dbReference>
<evidence type="ECO:0000256" key="1">
    <source>
        <dbReference type="ARBA" id="ARBA00001974"/>
    </source>
</evidence>
<evidence type="ECO:0000259" key="5">
    <source>
        <dbReference type="Pfam" id="PF01593"/>
    </source>
</evidence>
<dbReference type="RefSeq" id="WP_119478023.1">
    <property type="nucleotide sequence ID" value="NZ_QXML01000005.1"/>
</dbReference>
<dbReference type="Gene3D" id="3.50.50.60">
    <property type="entry name" value="FAD/NAD(P)-binding domain"/>
    <property type="match status" value="1"/>
</dbReference>
<comment type="caution">
    <text evidence="6">The sequence shown here is derived from an EMBL/GenBank/DDBJ whole genome shotgun (WGS) entry which is preliminary data.</text>
</comment>
<dbReference type="EMBL" id="QXML01000005">
    <property type="protein sequence ID" value="RIW15118.1"/>
    <property type="molecule type" value="Genomic_DNA"/>
</dbReference>
<evidence type="ECO:0000313" key="7">
    <source>
        <dbReference type="Proteomes" id="UP000283522"/>
    </source>
</evidence>
<dbReference type="PANTHER" id="PTHR43563:SF1">
    <property type="entry name" value="AMINE OXIDASE [FLAVIN-CONTAINING] B"/>
    <property type="match status" value="1"/>
</dbReference>
<dbReference type="InterPro" id="IPR001613">
    <property type="entry name" value="Flavin_amine_oxidase"/>
</dbReference>
<evidence type="ECO:0000256" key="2">
    <source>
        <dbReference type="ARBA" id="ARBA00005995"/>
    </source>
</evidence>
<keyword evidence="7" id="KW-1185">Reference proteome</keyword>
<name>A0A418PRE1_9BACT</name>
<feature type="binding site" evidence="4">
    <location>
        <position position="341"/>
    </location>
    <ligand>
        <name>substrate</name>
    </ligand>
</feature>
<dbReference type="AlphaFoldDB" id="A0A418PRE1"/>
<dbReference type="OrthoDB" id="56323at2"/>
<evidence type="ECO:0000313" key="6">
    <source>
        <dbReference type="EMBL" id="RIW15118.1"/>
    </source>
</evidence>
<dbReference type="PRINTS" id="PR00757">
    <property type="entry name" value="AMINEOXDASEF"/>
</dbReference>
<feature type="binding site" evidence="4">
    <location>
        <position position="16"/>
    </location>
    <ligand>
        <name>FAD</name>
        <dbReference type="ChEBI" id="CHEBI:57692"/>
    </ligand>
</feature>
<feature type="binding site" evidence="4">
    <location>
        <position position="235"/>
    </location>
    <ligand>
        <name>FAD</name>
        <dbReference type="ChEBI" id="CHEBI:57692"/>
    </ligand>
</feature>
<dbReference type="InterPro" id="IPR050703">
    <property type="entry name" value="Flavin_MAO"/>
</dbReference>
<dbReference type="GO" id="GO:0016491">
    <property type="term" value="F:oxidoreductase activity"/>
    <property type="evidence" value="ECO:0007669"/>
    <property type="project" value="UniProtKB-KW"/>
</dbReference>
<keyword evidence="3" id="KW-0560">Oxidoreductase</keyword>
<comment type="cofactor">
    <cofactor evidence="1">
        <name>FAD</name>
        <dbReference type="ChEBI" id="CHEBI:57692"/>
    </cofactor>
</comment>
<gene>
    <name evidence="6" type="ORF">D0X99_11775</name>
</gene>
<protein>
    <submittedName>
        <fullName evidence="6">Flavin monoamine oxidase family protein</fullName>
    </submittedName>
</protein>
<dbReference type="Pfam" id="PF01593">
    <property type="entry name" value="Amino_oxidase"/>
    <property type="match status" value="1"/>
</dbReference>
<sequence>MSNSSPKVLIVGGGFSGIAAAKKLHKSGISFQVLEARERLGGRVFTKTLTEDLYVDFGGQWIGPTQDRMYELCREYGIEYFETYNQGKNILDLRGKIKTYTGVIPKIDLFSLLNLDWVIRKLERLARQIDLNSPWSHPKAGEFDSQTLEDFLRKNSKTNACYQVIRVGCETIFACELHELSLLHALFYIKSGTSLDCLINIKNGAQLHRIKGGMQTIVDKMAEAFPENIRFNSPVRKIEKTDSGILVISDSGSFTCEKVIFAVPPPLLEEIKIFPGLSEEKKNLIKDYPMGRVGKCFMIYKSPFWRKSGFSGQAVSDGITPFQTLFDCSPANSNYGILMGFTIGNRAKSYFELSKEDRKSQMQKLLVSYFGSEAAKSIRYEDFTMTDETWSRGCYAALMPTGAWTNFRDSYRKSADPFFFAGTEAATRWHGYIEGAVLAGEAAANEVLISLKK</sequence>
<dbReference type="SUPFAM" id="SSF54373">
    <property type="entry name" value="FAD-linked reductases, C-terminal domain"/>
    <property type="match status" value="1"/>
</dbReference>
<accession>A0A418PRE1</accession>
<feature type="binding site" evidence="4">
    <location>
        <position position="424"/>
    </location>
    <ligand>
        <name>FAD</name>
        <dbReference type="ChEBI" id="CHEBI:57692"/>
    </ligand>
</feature>
<proteinExistence type="inferred from homology"/>
<dbReference type="InterPro" id="IPR036188">
    <property type="entry name" value="FAD/NAD-bd_sf"/>
</dbReference>
<dbReference type="InterPro" id="IPR002937">
    <property type="entry name" value="Amino_oxidase"/>
</dbReference>
<reference evidence="6 7" key="1">
    <citation type="submission" date="2018-09" db="EMBL/GenBank/DDBJ databases">
        <authorList>
            <person name="Wang X."/>
            <person name="Du Z."/>
        </authorList>
    </citation>
    <scope>NUCLEOTIDE SEQUENCE [LARGE SCALE GENOMIC DNA]</scope>
    <source>
        <strain evidence="6 7">N3</strain>
    </source>
</reference>
<dbReference type="PANTHER" id="PTHR43563">
    <property type="entry name" value="AMINE OXIDASE"/>
    <property type="match status" value="1"/>
</dbReference>